<feature type="transmembrane region" description="Helical" evidence="8">
    <location>
        <begin position="68"/>
        <end position="89"/>
    </location>
</feature>
<comment type="subcellular location">
    <subcellularLocation>
        <location evidence="1">Membrane</location>
        <topology evidence="1">Multi-pass membrane protein</topology>
    </subcellularLocation>
</comment>
<keyword evidence="4" id="KW-0337">GPI-anchor biosynthesis</keyword>
<gene>
    <name evidence="9" type="ORF">BCR33DRAFT_719428</name>
</gene>
<protein>
    <submittedName>
        <fullName evidence="9">GPI2-domain-containing protein</fullName>
    </submittedName>
</protein>
<evidence type="ECO:0000313" key="10">
    <source>
        <dbReference type="Proteomes" id="UP000193642"/>
    </source>
</evidence>
<evidence type="ECO:0000256" key="3">
    <source>
        <dbReference type="ARBA" id="ARBA00008321"/>
    </source>
</evidence>
<evidence type="ECO:0000256" key="5">
    <source>
        <dbReference type="ARBA" id="ARBA00022692"/>
    </source>
</evidence>
<accession>A0A1Y2C0A3</accession>
<reference evidence="9 10" key="1">
    <citation type="submission" date="2016-07" db="EMBL/GenBank/DDBJ databases">
        <title>Pervasive Adenine N6-methylation of Active Genes in Fungi.</title>
        <authorList>
            <consortium name="DOE Joint Genome Institute"/>
            <person name="Mondo S.J."/>
            <person name="Dannebaum R.O."/>
            <person name="Kuo R.C."/>
            <person name="Labutti K."/>
            <person name="Haridas S."/>
            <person name="Kuo A."/>
            <person name="Salamov A."/>
            <person name="Ahrendt S.R."/>
            <person name="Lipzen A."/>
            <person name="Sullivan W."/>
            <person name="Andreopoulos W.B."/>
            <person name="Clum A."/>
            <person name="Lindquist E."/>
            <person name="Daum C."/>
            <person name="Ramamoorthy G.K."/>
            <person name="Gryganskyi A."/>
            <person name="Culley D."/>
            <person name="Magnuson J.K."/>
            <person name="James T.Y."/>
            <person name="O'Malley M.A."/>
            <person name="Stajich J.E."/>
            <person name="Spatafora J.W."/>
            <person name="Visel A."/>
            <person name="Grigoriev I.V."/>
        </authorList>
    </citation>
    <scope>NUCLEOTIDE SEQUENCE [LARGE SCALE GENOMIC DNA]</scope>
    <source>
        <strain evidence="9 10">JEL800</strain>
    </source>
</reference>
<evidence type="ECO:0000256" key="8">
    <source>
        <dbReference type="SAM" id="Phobius"/>
    </source>
</evidence>
<feature type="non-terminal residue" evidence="9">
    <location>
        <position position="1"/>
    </location>
</feature>
<evidence type="ECO:0000256" key="6">
    <source>
        <dbReference type="ARBA" id="ARBA00022989"/>
    </source>
</evidence>
<evidence type="ECO:0000256" key="4">
    <source>
        <dbReference type="ARBA" id="ARBA00022502"/>
    </source>
</evidence>
<keyword evidence="5 8" id="KW-0812">Transmembrane</keyword>
<evidence type="ECO:0000313" key="9">
    <source>
        <dbReference type="EMBL" id="ORY40440.1"/>
    </source>
</evidence>
<dbReference type="Pfam" id="PF06432">
    <property type="entry name" value="GPI2"/>
    <property type="match status" value="2"/>
</dbReference>
<sequence length="247" mass="27146">MNVLYLNSNLPDNHVSPLFLSNLRRNVNVKKHTYLPLVVQSTKVSQQISAIALFLALFAHLPSTSATLFRIAKGALLLELILVGLTPILKTLTKDTSDDTIYALSSLLLSANLLFCDYASTSVDTVRYPDSFSINAAIFASVLLASRLADNLKVFTLMSLSIEIFALFPILRRSLRAASKRNDVVMALGLGILSLCALSTVSYGATYVHAAILGFVTFVCPLWFLGVQKYKDEIRGPWDEAKPVFRS</sequence>
<dbReference type="PANTHER" id="PTHR12982:SF0">
    <property type="entry name" value="PHOSPHATIDYLINOSITOL N-ACETYLGLUCOSAMINYLTRANSFERASE SUBUNIT C"/>
    <property type="match status" value="1"/>
</dbReference>
<organism evidence="9 10">
    <name type="scientific">Rhizoclosmatium globosum</name>
    <dbReference type="NCBI Taxonomy" id="329046"/>
    <lineage>
        <taxon>Eukaryota</taxon>
        <taxon>Fungi</taxon>
        <taxon>Fungi incertae sedis</taxon>
        <taxon>Chytridiomycota</taxon>
        <taxon>Chytridiomycota incertae sedis</taxon>
        <taxon>Chytridiomycetes</taxon>
        <taxon>Chytridiales</taxon>
        <taxon>Chytriomycetaceae</taxon>
        <taxon>Rhizoclosmatium</taxon>
    </lineage>
</organism>
<dbReference type="AlphaFoldDB" id="A0A1Y2C0A3"/>
<feature type="transmembrane region" description="Helical" evidence="8">
    <location>
        <begin position="155"/>
        <end position="172"/>
    </location>
</feature>
<dbReference type="UniPathway" id="UPA00196"/>
<comment type="pathway">
    <text evidence="2">Glycolipid biosynthesis; glycosylphosphatidylinositol-anchor biosynthesis.</text>
</comment>
<comment type="caution">
    <text evidence="9">The sequence shown here is derived from an EMBL/GenBank/DDBJ whole genome shotgun (WGS) entry which is preliminary data.</text>
</comment>
<dbReference type="Proteomes" id="UP000193642">
    <property type="component" value="Unassembled WGS sequence"/>
</dbReference>
<evidence type="ECO:0000256" key="7">
    <source>
        <dbReference type="ARBA" id="ARBA00023136"/>
    </source>
</evidence>
<dbReference type="PANTHER" id="PTHR12982">
    <property type="entry name" value="PHOSPHATIDYLINOSITOL GLYCAN, CLASS C"/>
    <property type="match status" value="1"/>
</dbReference>
<dbReference type="GO" id="GO:0000506">
    <property type="term" value="C:glycosylphosphatidylinositol-N-acetylglucosaminyltransferase (GPI-GnT) complex"/>
    <property type="evidence" value="ECO:0007669"/>
    <property type="project" value="TreeGrafter"/>
</dbReference>
<keyword evidence="10" id="KW-1185">Reference proteome</keyword>
<dbReference type="OrthoDB" id="196709at2759"/>
<dbReference type="InterPro" id="IPR009450">
    <property type="entry name" value="Plno_GlcNAc_GPI2"/>
</dbReference>
<evidence type="ECO:0000256" key="1">
    <source>
        <dbReference type="ARBA" id="ARBA00004141"/>
    </source>
</evidence>
<dbReference type="EMBL" id="MCGO01000035">
    <property type="protein sequence ID" value="ORY40440.1"/>
    <property type="molecule type" value="Genomic_DNA"/>
</dbReference>
<feature type="transmembrane region" description="Helical" evidence="8">
    <location>
        <begin position="184"/>
        <end position="201"/>
    </location>
</feature>
<dbReference type="PIRSF" id="PIRSF016104">
    <property type="entry name" value="GPI2"/>
    <property type="match status" value="1"/>
</dbReference>
<evidence type="ECO:0000256" key="2">
    <source>
        <dbReference type="ARBA" id="ARBA00004687"/>
    </source>
</evidence>
<feature type="transmembrane region" description="Helical" evidence="8">
    <location>
        <begin position="101"/>
        <end position="120"/>
    </location>
</feature>
<dbReference type="GO" id="GO:0006506">
    <property type="term" value="P:GPI anchor biosynthetic process"/>
    <property type="evidence" value="ECO:0007669"/>
    <property type="project" value="UniProtKB-UniPathway"/>
</dbReference>
<proteinExistence type="inferred from homology"/>
<dbReference type="STRING" id="329046.A0A1Y2C0A3"/>
<comment type="similarity">
    <text evidence="3">Belongs to the PIGC family.</text>
</comment>
<keyword evidence="7 8" id="KW-0472">Membrane</keyword>
<feature type="transmembrane region" description="Helical" evidence="8">
    <location>
        <begin position="207"/>
        <end position="225"/>
    </location>
</feature>
<name>A0A1Y2C0A3_9FUNG</name>
<keyword evidence="6 8" id="KW-1133">Transmembrane helix</keyword>